<reference evidence="2" key="1">
    <citation type="submission" date="2016-06" db="EMBL/GenBank/DDBJ databases">
        <authorList>
            <person name="Butler K."/>
        </authorList>
    </citation>
    <scope>NUCLEOTIDE SEQUENCE [LARGE SCALE GENOMIC DNA]</scope>
    <source>
        <strain evidence="2">GCSL-Mp20</strain>
    </source>
</reference>
<comment type="caution">
    <text evidence="1">The sequence shown here is derived from an EMBL/GenBank/DDBJ whole genome shotgun (WGS) entry which is preliminary data.</text>
</comment>
<organism evidence="1 2">
    <name type="scientific">Morganella psychrotolerans</name>
    <dbReference type="NCBI Taxonomy" id="368603"/>
    <lineage>
        <taxon>Bacteria</taxon>
        <taxon>Pseudomonadati</taxon>
        <taxon>Pseudomonadota</taxon>
        <taxon>Gammaproteobacteria</taxon>
        <taxon>Enterobacterales</taxon>
        <taxon>Morganellaceae</taxon>
        <taxon>Morganella</taxon>
    </lineage>
</organism>
<name>A0A1B8HTW0_9GAMM</name>
<gene>
    <name evidence="1" type="ORF">AYY18_00695</name>
</gene>
<keyword evidence="2" id="KW-1185">Reference proteome</keyword>
<evidence type="ECO:0000313" key="1">
    <source>
        <dbReference type="EMBL" id="OBU13300.1"/>
    </source>
</evidence>
<dbReference type="AlphaFoldDB" id="A0A1B8HTW0"/>
<dbReference type="Pfam" id="PF10076">
    <property type="entry name" value="Phage_Mu_Gp48"/>
    <property type="match status" value="1"/>
</dbReference>
<dbReference type="RefSeq" id="WP_067398162.1">
    <property type="nucleotide sequence ID" value="NZ_LZEY01000001.1"/>
</dbReference>
<accession>A0A1B8HTW0</accession>
<dbReference type="Proteomes" id="UP000092377">
    <property type="component" value="Unassembled WGS sequence"/>
</dbReference>
<sequence>MSYTTNDYTQAMIGLAPQGMAWDWRPGSDMHSVLRALAGSYEASDSDAVQLLEGAFPKTASVLLPEWEKTLGLPDDCAIGEIDTIPKRQSAVLSKLLRTGGMSKPYYISLAAEMGYDITITEFRQARAGLSACGDALNGDEWPFVWRINAGNTKVTYAVAGGSYCGDPLRSWGEHYLECQFNQISPSHTIPQVGYDQ</sequence>
<dbReference type="OrthoDB" id="6592844at2"/>
<evidence type="ECO:0000313" key="2">
    <source>
        <dbReference type="Proteomes" id="UP000092377"/>
    </source>
</evidence>
<protein>
    <submittedName>
        <fullName evidence="1">Phage tail protein</fullName>
    </submittedName>
</protein>
<dbReference type="EMBL" id="LZEY01000001">
    <property type="protein sequence ID" value="OBU13300.1"/>
    <property type="molecule type" value="Genomic_DNA"/>
</dbReference>
<proteinExistence type="predicted"/>
<dbReference type="InterPro" id="IPR018755">
    <property type="entry name" value="Phage_Mu_Gp48"/>
</dbReference>